<dbReference type="Proteomes" id="UP001258315">
    <property type="component" value="Unassembled WGS sequence"/>
</dbReference>
<dbReference type="Gene3D" id="3.40.50.620">
    <property type="entry name" value="HUPs"/>
    <property type="match status" value="1"/>
</dbReference>
<dbReference type="PROSITE" id="PS51645">
    <property type="entry name" value="PHR_CRY_ALPHA_BETA"/>
    <property type="match status" value="1"/>
</dbReference>
<dbReference type="SUPFAM" id="SSF48173">
    <property type="entry name" value="Cryptochrome/photolyase FAD-binding domain"/>
    <property type="match status" value="1"/>
</dbReference>
<evidence type="ECO:0000256" key="3">
    <source>
        <dbReference type="ARBA" id="ARBA00022630"/>
    </source>
</evidence>
<accession>A0ABU3GSQ1</accession>
<comment type="cofactor">
    <cofactor evidence="6">
        <name>(6R)-5,10-methylene-5,6,7,8-tetrahydrofolate</name>
        <dbReference type="ChEBI" id="CHEBI:15636"/>
    </cofactor>
    <text evidence="6">Binds 1 5,10-methenyltetrahydrofolate (MTHF) per subunit.</text>
</comment>
<dbReference type="Pfam" id="PF00875">
    <property type="entry name" value="DNA_photolyase"/>
    <property type="match status" value="1"/>
</dbReference>
<evidence type="ECO:0000313" key="9">
    <source>
        <dbReference type="Proteomes" id="UP001258315"/>
    </source>
</evidence>
<comment type="cofactor">
    <cofactor evidence="6">
        <name>FAD</name>
        <dbReference type="ChEBI" id="CHEBI:57692"/>
    </cofactor>
    <text evidence="6">Binds 1 FAD per subunit.</text>
</comment>
<evidence type="ECO:0000256" key="4">
    <source>
        <dbReference type="ARBA" id="ARBA00022827"/>
    </source>
</evidence>
<protein>
    <recommendedName>
        <fullName evidence="2 6">Cryptochrome DASH</fullName>
    </recommendedName>
</protein>
<comment type="caution">
    <text evidence="8">The sequence shown here is derived from an EMBL/GenBank/DDBJ whole genome shotgun (WGS) entry which is preliminary data.</text>
</comment>
<proteinExistence type="inferred from homology"/>
<dbReference type="InterPro" id="IPR014133">
    <property type="entry name" value="Cry_DASH"/>
</dbReference>
<keyword evidence="8" id="KW-0456">Lyase</keyword>
<dbReference type="PANTHER" id="PTHR11455">
    <property type="entry name" value="CRYPTOCHROME"/>
    <property type="match status" value="1"/>
</dbReference>
<evidence type="ECO:0000259" key="7">
    <source>
        <dbReference type="PROSITE" id="PS51645"/>
    </source>
</evidence>
<organism evidence="8 9">
    <name type="scientific">Mucilaginibacter terrae</name>
    <dbReference type="NCBI Taxonomy" id="1955052"/>
    <lineage>
        <taxon>Bacteria</taxon>
        <taxon>Pseudomonadati</taxon>
        <taxon>Bacteroidota</taxon>
        <taxon>Sphingobacteriia</taxon>
        <taxon>Sphingobacteriales</taxon>
        <taxon>Sphingobacteriaceae</taxon>
        <taxon>Mucilaginibacter</taxon>
    </lineage>
</organism>
<evidence type="ECO:0000256" key="5">
    <source>
        <dbReference type="ARBA" id="ARBA00022991"/>
    </source>
</evidence>
<dbReference type="EMBL" id="JAVLVU010000001">
    <property type="protein sequence ID" value="MDT3402789.1"/>
    <property type="molecule type" value="Genomic_DNA"/>
</dbReference>
<comment type="similarity">
    <text evidence="1 6">Belongs to the DNA photolyase class-1 family.</text>
</comment>
<dbReference type="Pfam" id="PF03441">
    <property type="entry name" value="FAD_binding_7"/>
    <property type="match status" value="1"/>
</dbReference>
<dbReference type="Gene3D" id="1.25.40.80">
    <property type="match status" value="1"/>
</dbReference>
<dbReference type="SUPFAM" id="SSF52425">
    <property type="entry name" value="Cryptochrome/photolyase, N-terminal domain"/>
    <property type="match status" value="1"/>
</dbReference>
<dbReference type="RefSeq" id="WP_311949477.1">
    <property type="nucleotide sequence ID" value="NZ_JAVLVU010000001.1"/>
</dbReference>
<dbReference type="InterPro" id="IPR006050">
    <property type="entry name" value="DNA_photolyase_N"/>
</dbReference>
<gene>
    <name evidence="8" type="ORF">QE417_001861</name>
</gene>
<dbReference type="InterPro" id="IPR014729">
    <property type="entry name" value="Rossmann-like_a/b/a_fold"/>
</dbReference>
<evidence type="ECO:0000313" key="8">
    <source>
        <dbReference type="EMBL" id="MDT3402789.1"/>
    </source>
</evidence>
<evidence type="ECO:0000256" key="1">
    <source>
        <dbReference type="ARBA" id="ARBA00005862"/>
    </source>
</evidence>
<feature type="domain" description="Photolyase/cryptochrome alpha/beta" evidence="7">
    <location>
        <begin position="4"/>
        <end position="138"/>
    </location>
</feature>
<keyword evidence="9" id="KW-1185">Reference proteome</keyword>
<dbReference type="InterPro" id="IPR036155">
    <property type="entry name" value="Crypto/Photolyase_N_sf"/>
</dbReference>
<comment type="function">
    <text evidence="6">May have a photoreceptor function.</text>
</comment>
<dbReference type="PRINTS" id="PR00147">
    <property type="entry name" value="DNAPHOTLYASE"/>
</dbReference>
<sequence length="427" mass="48841">MSERTILVWFRNDLRVHDNEILLEATRKADKILPVYVFDPHYFTVTPGGGYKTGSHRAKFLIESVADLRQNLQKLAGDLLIAHGNPAEVIPQLAAQYEINEVYHHREVALEETNISEEVEAALWKMKLNLKHFIGHTLYHKEDLPFPIKDIPDSFNTFKKKVERDSNVRPSLSAPQEIIIPTITDAGEIPTLEQLGLPQPVIDTRASYTFKGGETAAWQQLEKFFANYHLTHSGKNSRNSAASKLSPWLALGCVSPRQVYWEVVKHEHEIGNHPMMLELLWRDYFRFMFKKHSRQFFDPEGFKGSAPELADNQEELFEQWKNGTTGVPFVDASMHELNATGFIANANRQAVATYLVKDLKGDWTRGAQWFEEKLIDYSPASNWGNWAYIAGVGNDPRENRYFSPKSPTELDPKGEYAKLWLAEENVA</sequence>
<reference evidence="9" key="1">
    <citation type="submission" date="2023-07" db="EMBL/GenBank/DDBJ databases">
        <title>Functional and genomic diversity of the sorghum phyllosphere microbiome.</title>
        <authorList>
            <person name="Shade A."/>
        </authorList>
    </citation>
    <scope>NUCLEOTIDE SEQUENCE [LARGE SCALE GENOMIC DNA]</scope>
    <source>
        <strain evidence="9">SORGH_AS_0422</strain>
    </source>
</reference>
<dbReference type="Gene3D" id="1.10.579.10">
    <property type="entry name" value="DNA Cyclobutane Dipyrimidine Photolyase, subunit A, domain 3"/>
    <property type="match status" value="1"/>
</dbReference>
<dbReference type="InterPro" id="IPR002081">
    <property type="entry name" value="Cryptochrome/DNA_photolyase_1"/>
</dbReference>
<dbReference type="InterPro" id="IPR036134">
    <property type="entry name" value="Crypto/Photolyase_FAD-like_sf"/>
</dbReference>
<dbReference type="NCBIfam" id="TIGR02765">
    <property type="entry name" value="crypto_DASH"/>
    <property type="match status" value="1"/>
</dbReference>
<dbReference type="GO" id="GO:0003904">
    <property type="term" value="F:deoxyribodipyrimidine photo-lyase activity"/>
    <property type="evidence" value="ECO:0007669"/>
    <property type="project" value="UniProtKB-EC"/>
</dbReference>
<keyword evidence="5 6" id="KW-0157">Chromophore</keyword>
<evidence type="ECO:0000256" key="2">
    <source>
        <dbReference type="ARBA" id="ARBA00017881"/>
    </source>
</evidence>
<keyword evidence="3 6" id="KW-0285">Flavoprotein</keyword>
<dbReference type="PANTHER" id="PTHR11455:SF22">
    <property type="entry name" value="CRYPTOCHROME DASH"/>
    <property type="match status" value="1"/>
</dbReference>
<evidence type="ECO:0000256" key="6">
    <source>
        <dbReference type="RuleBase" id="RU367151"/>
    </source>
</evidence>
<keyword evidence="4 6" id="KW-0274">FAD</keyword>
<name>A0ABU3GSQ1_9SPHI</name>
<dbReference type="InterPro" id="IPR005101">
    <property type="entry name" value="Cryptochr/Photolyase_FAD-bd"/>
</dbReference>